<comment type="caution">
    <text evidence="6">The sequence shown here is derived from an EMBL/GenBank/DDBJ whole genome shotgun (WGS) entry which is preliminary data.</text>
</comment>
<proteinExistence type="predicted"/>
<evidence type="ECO:0000256" key="3">
    <source>
        <dbReference type="ARBA" id="ARBA00022989"/>
    </source>
</evidence>
<dbReference type="SUPFAM" id="SSF53822">
    <property type="entry name" value="Periplasmic binding protein-like I"/>
    <property type="match status" value="1"/>
</dbReference>
<dbReference type="EMBL" id="WTVA01000015">
    <property type="protein sequence ID" value="MZR24339.1"/>
    <property type="molecule type" value="Genomic_DNA"/>
</dbReference>
<dbReference type="PANTHER" id="PTHR47151:SF2">
    <property type="entry name" value="AMINO ACID BINDING PROTEIN"/>
    <property type="match status" value="1"/>
</dbReference>
<protein>
    <submittedName>
        <fullName evidence="6">ABC transporter substrate-binding protein</fullName>
    </submittedName>
</protein>
<evidence type="ECO:0000313" key="6">
    <source>
        <dbReference type="EMBL" id="MZR24339.1"/>
    </source>
</evidence>
<dbReference type="InterPro" id="IPR028082">
    <property type="entry name" value="Peripla_BP_I"/>
</dbReference>
<name>A0A845MKR4_9PROT</name>
<evidence type="ECO:0000256" key="2">
    <source>
        <dbReference type="ARBA" id="ARBA00022692"/>
    </source>
</evidence>
<evidence type="ECO:0000256" key="4">
    <source>
        <dbReference type="ARBA" id="ARBA00023136"/>
    </source>
</evidence>
<dbReference type="Gene3D" id="3.40.50.2300">
    <property type="match status" value="2"/>
</dbReference>
<keyword evidence="2" id="KW-0812">Transmembrane</keyword>
<evidence type="ECO:0000259" key="5">
    <source>
        <dbReference type="Pfam" id="PF01094"/>
    </source>
</evidence>
<dbReference type="Pfam" id="PF01094">
    <property type="entry name" value="ANF_receptor"/>
    <property type="match status" value="1"/>
</dbReference>
<evidence type="ECO:0000256" key="1">
    <source>
        <dbReference type="ARBA" id="ARBA00004370"/>
    </source>
</evidence>
<dbReference type="OrthoDB" id="8439308at2"/>
<keyword evidence="3" id="KW-1133">Transmembrane helix</keyword>
<reference evidence="6 7" key="1">
    <citation type="journal article" date="2014" name="Int. J. Syst. Evol. Microbiol.">
        <title>Sneathiella chungangensis sp. nov., isolated from a marine sand, and emended description of the genus Sneathiella.</title>
        <authorList>
            <person name="Siamphan C."/>
            <person name="Kim H."/>
            <person name="Lee J.S."/>
            <person name="Kim W."/>
        </authorList>
    </citation>
    <scope>NUCLEOTIDE SEQUENCE [LARGE SCALE GENOMIC DNA]</scope>
    <source>
        <strain evidence="6 7">KCTC 32476</strain>
    </source>
</reference>
<dbReference type="InterPro" id="IPR001828">
    <property type="entry name" value="ANF_lig-bd_rcpt"/>
</dbReference>
<dbReference type="PANTHER" id="PTHR47151">
    <property type="entry name" value="LEU/ILE/VAL-BINDING ABC TRANSPORTER SUBUNIT"/>
    <property type="match status" value="1"/>
</dbReference>
<organism evidence="6 7">
    <name type="scientific">Sneathiella chungangensis</name>
    <dbReference type="NCBI Taxonomy" id="1418234"/>
    <lineage>
        <taxon>Bacteria</taxon>
        <taxon>Pseudomonadati</taxon>
        <taxon>Pseudomonadota</taxon>
        <taxon>Alphaproteobacteria</taxon>
        <taxon>Sneathiellales</taxon>
        <taxon>Sneathiellaceae</taxon>
        <taxon>Sneathiella</taxon>
    </lineage>
</organism>
<gene>
    <name evidence="6" type="ORF">GQF03_18545</name>
</gene>
<dbReference type="AlphaFoldDB" id="A0A845MKR4"/>
<feature type="domain" description="Receptor ligand binding region" evidence="5">
    <location>
        <begin position="9"/>
        <end position="168"/>
    </location>
</feature>
<sequence length="314" mass="34374">MSNVCKALMNGVELAFRQLRDIGDLSEKIRPEIYDDACDASQAIRKAIGIFSTDTRFVIVHLCSDATSAALNIYRAAGMLHLIPAATSNGIHLSDNGLQFRICGNDGRQAELMIDYATAEFPRHAFAIVAEAGVTGDSQKQALLDRLKHHRRKTCKVLYIERDTNLAKIFRGADSNYPRAIFYAGHNAEIMRRVLLHLGVTQPNSLLLCFEAGGNVDLTGLSASARRTLRFVRLLPNGQNTGSDDQFQQYRLLGQAAGEVLLEALTRSASPKPPDVAMIIHGYQFETCIGRLSFDSDGESSGHHYAVVEPAAAL</sequence>
<evidence type="ECO:0000313" key="7">
    <source>
        <dbReference type="Proteomes" id="UP000445696"/>
    </source>
</evidence>
<accession>A0A845MKR4</accession>
<keyword evidence="4" id="KW-0472">Membrane</keyword>
<dbReference type="Proteomes" id="UP000445696">
    <property type="component" value="Unassembled WGS sequence"/>
</dbReference>
<keyword evidence="7" id="KW-1185">Reference proteome</keyword>
<comment type="subcellular location">
    <subcellularLocation>
        <location evidence="1">Membrane</location>
    </subcellularLocation>
</comment>
<dbReference type="GO" id="GO:0016020">
    <property type="term" value="C:membrane"/>
    <property type="evidence" value="ECO:0007669"/>
    <property type="project" value="UniProtKB-SubCell"/>
</dbReference>